<dbReference type="RefSeq" id="WP_111446887.1">
    <property type="nucleotide sequence ID" value="NZ_QKZK01000038.1"/>
</dbReference>
<evidence type="ECO:0000313" key="2">
    <source>
        <dbReference type="Proteomes" id="UP000249239"/>
    </source>
</evidence>
<gene>
    <name evidence="1" type="ORF">LX69_03079</name>
</gene>
<dbReference type="OrthoDB" id="166000at2"/>
<dbReference type="Pfam" id="PF12675">
    <property type="entry name" value="DUF3795"/>
    <property type="match status" value="1"/>
</dbReference>
<dbReference type="InterPro" id="IPR024227">
    <property type="entry name" value="DUF3795"/>
</dbReference>
<reference evidence="1 2" key="1">
    <citation type="submission" date="2018-06" db="EMBL/GenBank/DDBJ databases">
        <title>Genomic Encyclopedia of Archaeal and Bacterial Type Strains, Phase II (KMG-II): from individual species to whole genera.</title>
        <authorList>
            <person name="Goeker M."/>
        </authorList>
    </citation>
    <scope>NUCLEOTIDE SEQUENCE [LARGE SCALE GENOMIC DNA]</scope>
    <source>
        <strain evidence="1 2">DSM 6779</strain>
    </source>
</reference>
<dbReference type="AlphaFoldDB" id="A0A2W7MZS0"/>
<accession>A0A2W7MZS0</accession>
<dbReference type="EMBL" id="QKZK01000038">
    <property type="protein sequence ID" value="PZX11667.1"/>
    <property type="molecule type" value="Genomic_DNA"/>
</dbReference>
<evidence type="ECO:0000313" key="1">
    <source>
        <dbReference type="EMBL" id="PZX11667.1"/>
    </source>
</evidence>
<dbReference type="Proteomes" id="UP000249239">
    <property type="component" value="Unassembled WGS sequence"/>
</dbReference>
<organism evidence="1 2">
    <name type="scientific">Breznakibacter xylanolyticus</name>
    <dbReference type="NCBI Taxonomy" id="990"/>
    <lineage>
        <taxon>Bacteria</taxon>
        <taxon>Pseudomonadati</taxon>
        <taxon>Bacteroidota</taxon>
        <taxon>Bacteroidia</taxon>
        <taxon>Marinilabiliales</taxon>
        <taxon>Marinilabiliaceae</taxon>
        <taxon>Breznakibacter</taxon>
    </lineage>
</organism>
<name>A0A2W7MZS0_9BACT</name>
<comment type="caution">
    <text evidence="1">The sequence shown here is derived from an EMBL/GenBank/DDBJ whole genome shotgun (WGS) entry which is preliminary data.</text>
</comment>
<sequence>MKMPSKIDDYFFAPCGINCMVCYVHLKDKKPCAGCLGEDVSKPERCKSCKIKNCATEKGFKHCFECQYFPCVQIKNLDRSYRKRYHISLIENSRKVQEIGLVAFLSIEREKWTCGECSGVISLHDAECSHCHKKS</sequence>
<protein>
    <submittedName>
        <fullName evidence="1">Uncharacterized protein DUF3795</fullName>
    </submittedName>
</protein>
<keyword evidence="2" id="KW-1185">Reference proteome</keyword>
<proteinExistence type="predicted"/>